<feature type="repeat" description="PPR" evidence="2">
    <location>
        <begin position="291"/>
        <end position="325"/>
    </location>
</feature>
<dbReference type="Pfam" id="PF01535">
    <property type="entry name" value="PPR"/>
    <property type="match status" value="6"/>
</dbReference>
<proteinExistence type="predicted"/>
<feature type="repeat" description="PPR" evidence="2">
    <location>
        <begin position="362"/>
        <end position="392"/>
    </location>
</feature>
<evidence type="ECO:0000313" key="3">
    <source>
        <dbReference type="EMBL" id="PKA51155.1"/>
    </source>
</evidence>
<dbReference type="PANTHER" id="PTHR47926">
    <property type="entry name" value="PENTATRICOPEPTIDE REPEAT-CONTAINING PROTEIN"/>
    <property type="match status" value="1"/>
</dbReference>
<dbReference type="Pfam" id="PF13041">
    <property type="entry name" value="PPR_2"/>
    <property type="match status" value="1"/>
</dbReference>
<dbReference type="GO" id="GO:0003723">
    <property type="term" value="F:RNA binding"/>
    <property type="evidence" value="ECO:0007669"/>
    <property type="project" value="InterPro"/>
</dbReference>
<dbReference type="OrthoDB" id="631241at2759"/>
<dbReference type="PANTHER" id="PTHR47926:SF498">
    <property type="entry name" value="PENTATRICOPEPTIDE REPEAT-CONTAINING PROTEIN"/>
    <property type="match status" value="1"/>
</dbReference>
<keyword evidence="4" id="KW-1185">Reference proteome</keyword>
<dbReference type="FunFam" id="1.25.40.10:FF:000344">
    <property type="entry name" value="Pentatricopeptide repeat-containing protein"/>
    <property type="match status" value="1"/>
</dbReference>
<dbReference type="EC" id="3.6.4.12" evidence="3"/>
<protein>
    <submittedName>
        <fullName evidence="3">Pentatricopeptide repeat-containing protein</fullName>
        <ecNumber evidence="3">3.6.4.12</ecNumber>
    </submittedName>
</protein>
<sequence>MKQLSALARQSSDLAASSLPILPSLSKLQQLAAGRRLAGSRELHALLLTSGLLSSSPAALTSLISLYSNSSSPVDALAAFSSSPNPPNLVAWNAAISALSSNSLSADALRLFRRLRTNPALSPDRFTFPCIIKALTDLGDIIEIRKIHALLFKFGLDSEIFAASAVVNAYLKMEFVDCAEKVFHDLPERDVVIWNSMVNGFAQTGRFTEAKEYFAEMLREGIVPTGFTITGVLSVFTSTADFRAGRRIHAFVVKTGCDLYVSASNSLIDLYGKCHGLEEAELVFESMLERDVFSWNSMISASQYSGDHVKALQLFGRMLLAGVQPDAITATAILPAISQIAALASGQETHAYLLRHGITNGDVFLDNALIDMYAKCGSIDDARVLFDQMPQQDLASWNIMIDAYASHGRGQDALELFNSMTAAPNEVTIVGVLSACSHGGMVEAGREIFRRMEAGEYGISPAAEHYLCMVDMMGRAGMLEAAKEIAAKAEGAAGAKGWRAYVTACKEKGEVDRAVEVAERVVEMEPEWSGGWVMAANAYGWAGKYEELAAVRGQMRRKGVRKVVGCSWVEVAGDGVHAFVTGDKGHPRAEAIYAAVHGIAGWVRDGGCVE</sequence>
<gene>
    <name evidence="3" type="primary">PCMP-E31</name>
    <name evidence="3" type="ORF">AXF42_Ash010595</name>
</gene>
<dbReference type="GO" id="GO:0009451">
    <property type="term" value="P:RNA modification"/>
    <property type="evidence" value="ECO:0007669"/>
    <property type="project" value="InterPro"/>
</dbReference>
<dbReference type="InterPro" id="IPR011990">
    <property type="entry name" value="TPR-like_helical_dom_sf"/>
</dbReference>
<dbReference type="InterPro" id="IPR046960">
    <property type="entry name" value="PPR_At4g14850-like_plant"/>
</dbReference>
<dbReference type="NCBIfam" id="TIGR00756">
    <property type="entry name" value="PPR"/>
    <property type="match status" value="4"/>
</dbReference>
<keyword evidence="1" id="KW-0677">Repeat</keyword>
<evidence type="ECO:0000256" key="1">
    <source>
        <dbReference type="ARBA" id="ARBA00022737"/>
    </source>
</evidence>
<dbReference type="GO" id="GO:0016787">
    <property type="term" value="F:hydrolase activity"/>
    <property type="evidence" value="ECO:0007669"/>
    <property type="project" value="UniProtKB-KW"/>
</dbReference>
<dbReference type="AlphaFoldDB" id="A0A2I0A6I5"/>
<dbReference type="Proteomes" id="UP000236161">
    <property type="component" value="Unassembled WGS sequence"/>
</dbReference>
<dbReference type="InterPro" id="IPR002885">
    <property type="entry name" value="PPR_rpt"/>
</dbReference>
<dbReference type="FunFam" id="1.25.40.10:FF:001093">
    <property type="entry name" value="Pentatricopeptide repeat-containing protein At2g34400"/>
    <property type="match status" value="1"/>
</dbReference>
<dbReference type="Pfam" id="PF20431">
    <property type="entry name" value="E_motif"/>
    <property type="match status" value="1"/>
</dbReference>
<organism evidence="3 4">
    <name type="scientific">Apostasia shenzhenica</name>
    <dbReference type="NCBI Taxonomy" id="1088818"/>
    <lineage>
        <taxon>Eukaryota</taxon>
        <taxon>Viridiplantae</taxon>
        <taxon>Streptophyta</taxon>
        <taxon>Embryophyta</taxon>
        <taxon>Tracheophyta</taxon>
        <taxon>Spermatophyta</taxon>
        <taxon>Magnoliopsida</taxon>
        <taxon>Liliopsida</taxon>
        <taxon>Asparagales</taxon>
        <taxon>Orchidaceae</taxon>
        <taxon>Apostasioideae</taxon>
        <taxon>Apostasia</taxon>
    </lineage>
</organism>
<dbReference type="GO" id="GO:0003678">
    <property type="term" value="F:DNA helicase activity"/>
    <property type="evidence" value="ECO:0007669"/>
    <property type="project" value="UniProtKB-EC"/>
</dbReference>
<dbReference type="InterPro" id="IPR046848">
    <property type="entry name" value="E_motif"/>
</dbReference>
<dbReference type="Gene3D" id="1.25.40.10">
    <property type="entry name" value="Tetratricopeptide repeat domain"/>
    <property type="match status" value="5"/>
</dbReference>
<dbReference type="PROSITE" id="PS51375">
    <property type="entry name" value="PPR"/>
    <property type="match status" value="4"/>
</dbReference>
<reference evidence="3 4" key="1">
    <citation type="journal article" date="2017" name="Nature">
        <title>The Apostasia genome and the evolution of orchids.</title>
        <authorList>
            <person name="Zhang G.Q."/>
            <person name="Liu K.W."/>
            <person name="Li Z."/>
            <person name="Lohaus R."/>
            <person name="Hsiao Y.Y."/>
            <person name="Niu S.C."/>
            <person name="Wang J.Y."/>
            <person name="Lin Y.C."/>
            <person name="Xu Q."/>
            <person name="Chen L.J."/>
            <person name="Yoshida K."/>
            <person name="Fujiwara S."/>
            <person name="Wang Z.W."/>
            <person name="Zhang Y.Q."/>
            <person name="Mitsuda N."/>
            <person name="Wang M."/>
            <person name="Liu G.H."/>
            <person name="Pecoraro L."/>
            <person name="Huang H.X."/>
            <person name="Xiao X.J."/>
            <person name="Lin M."/>
            <person name="Wu X.Y."/>
            <person name="Wu W.L."/>
            <person name="Chen Y.Y."/>
            <person name="Chang S.B."/>
            <person name="Sakamoto S."/>
            <person name="Ohme-Takagi M."/>
            <person name="Yagi M."/>
            <person name="Zeng S.J."/>
            <person name="Shen C.Y."/>
            <person name="Yeh C.M."/>
            <person name="Luo Y.B."/>
            <person name="Tsai W.C."/>
            <person name="Van de Peer Y."/>
            <person name="Liu Z.J."/>
        </authorList>
    </citation>
    <scope>NUCLEOTIDE SEQUENCE [LARGE SCALE GENOMIC DNA]</scope>
    <source>
        <strain evidence="4">cv. Shenzhen</strain>
        <tissue evidence="3">Stem</tissue>
    </source>
</reference>
<dbReference type="FunFam" id="1.25.40.10:FF:000627">
    <property type="entry name" value="Pentatricopeptide repeat-containing protein"/>
    <property type="match status" value="1"/>
</dbReference>
<accession>A0A2I0A6I5</accession>
<keyword evidence="3" id="KW-0378">Hydrolase</keyword>
<evidence type="ECO:0000256" key="2">
    <source>
        <dbReference type="PROSITE-ProRule" id="PRU00708"/>
    </source>
</evidence>
<name>A0A2I0A6I5_9ASPA</name>
<feature type="repeat" description="PPR" evidence="2">
    <location>
        <begin position="393"/>
        <end position="427"/>
    </location>
</feature>
<dbReference type="SUPFAM" id="SSF48452">
    <property type="entry name" value="TPR-like"/>
    <property type="match status" value="1"/>
</dbReference>
<evidence type="ECO:0000313" key="4">
    <source>
        <dbReference type="Proteomes" id="UP000236161"/>
    </source>
</evidence>
<feature type="repeat" description="PPR" evidence="2">
    <location>
        <begin position="190"/>
        <end position="224"/>
    </location>
</feature>
<dbReference type="EMBL" id="KZ452014">
    <property type="protein sequence ID" value="PKA51155.1"/>
    <property type="molecule type" value="Genomic_DNA"/>
</dbReference>